<sequence length="510" mass="54286">MPGTPPLAVDALGPSEGQPPEPAQSGYAPMIANAPALNWVGPDDAWSRAWAAPAAAVHPSAPLPIEAAPPPMPQGIPVAPLPPPPLPLPGSVVAVVPLAARQKAAAARQAVGPASADGAADTGSVGPTPQDIVLIRRSLAVVEPVADRATAHFYAGLFLARPELRALFPAAMDVQRDRLFRALLAAGRAADDPPTLVDYLEKLARGHRRYGVRDEHYAPVGAALLAALERYCGREWSEDTARAWEKVYGVISQVMMAAAARDAQSSPAWWQGEVQSVEPVTRDIAVVTLRTDHHYPYRAGQYASIEVPWWPRVWRNYSLACPAAAPSRPGVDGLLRMHVKAVPAGWVSNALVHRAQPGDVVRLGPAQGRMVVDPRETDPLLLVGGGTGVAPLLAIVEELALSGARRTVEVHYGARRAEELYAWPALQELDRRLPWLSIRTAVAEPTPGTTPPAGAERGTLPEVIGHSGPWEGYRACLSGPSAMIRRTRGVLLGAGVRAEHMLYDLEDGQS</sequence>
<dbReference type="GO" id="GO:0051537">
    <property type="term" value="F:2 iron, 2 sulfur cluster binding"/>
    <property type="evidence" value="ECO:0007669"/>
    <property type="project" value="UniProtKB-KW"/>
</dbReference>
<evidence type="ECO:0000256" key="2">
    <source>
        <dbReference type="ARBA" id="ARBA00001974"/>
    </source>
</evidence>
<dbReference type="SUPFAM" id="SSF52343">
    <property type="entry name" value="Ferredoxin reductase-like, C-terminal NADP-linked domain"/>
    <property type="match status" value="1"/>
</dbReference>
<evidence type="ECO:0000313" key="14">
    <source>
        <dbReference type="EMBL" id="SEK70962.1"/>
    </source>
</evidence>
<accession>A0A1H7J9K9</accession>
<evidence type="ECO:0000256" key="10">
    <source>
        <dbReference type="ARBA" id="ARBA00049433"/>
    </source>
</evidence>
<dbReference type="CDD" id="cd06187">
    <property type="entry name" value="O2ase_reductase_like"/>
    <property type="match status" value="1"/>
</dbReference>
<comment type="catalytic activity">
    <reaction evidence="10">
        <text>2 nitric oxide + NADPH + 2 O2 = 2 nitrate + NADP(+) + H(+)</text>
        <dbReference type="Rhea" id="RHEA:19465"/>
        <dbReference type="ChEBI" id="CHEBI:15378"/>
        <dbReference type="ChEBI" id="CHEBI:15379"/>
        <dbReference type="ChEBI" id="CHEBI:16480"/>
        <dbReference type="ChEBI" id="CHEBI:17632"/>
        <dbReference type="ChEBI" id="CHEBI:57783"/>
        <dbReference type="ChEBI" id="CHEBI:58349"/>
        <dbReference type="EC" id="1.14.12.17"/>
    </reaction>
</comment>
<keyword evidence="5" id="KW-0408">Iron</keyword>
<feature type="domain" description="Globin" evidence="12">
    <location>
        <begin position="126"/>
        <end position="260"/>
    </location>
</feature>
<evidence type="ECO:0000256" key="1">
    <source>
        <dbReference type="ARBA" id="ARBA00001970"/>
    </source>
</evidence>
<dbReference type="AlphaFoldDB" id="A0A1H7J9K9"/>
<comment type="cofactor">
    <cofactor evidence="2">
        <name>FAD</name>
        <dbReference type="ChEBI" id="CHEBI:57692"/>
    </cofactor>
</comment>
<dbReference type="InterPro" id="IPR001433">
    <property type="entry name" value="OxRdtase_FAD/NAD-bd"/>
</dbReference>
<dbReference type="InterPro" id="IPR039261">
    <property type="entry name" value="FNR_nucleotide-bd"/>
</dbReference>
<evidence type="ECO:0000259" key="13">
    <source>
        <dbReference type="PROSITE" id="PS51384"/>
    </source>
</evidence>
<keyword evidence="15" id="KW-1185">Reference proteome</keyword>
<dbReference type="GO" id="GO:0020037">
    <property type="term" value="F:heme binding"/>
    <property type="evidence" value="ECO:0007669"/>
    <property type="project" value="InterPro"/>
</dbReference>
<gene>
    <name evidence="14" type="ORF">SAMN05414137_103188</name>
</gene>
<proteinExistence type="inferred from homology"/>
<evidence type="ECO:0000313" key="15">
    <source>
        <dbReference type="Proteomes" id="UP000183015"/>
    </source>
</evidence>
<evidence type="ECO:0000256" key="5">
    <source>
        <dbReference type="ARBA" id="ARBA00022714"/>
    </source>
</evidence>
<keyword evidence="5" id="KW-0479">Metal-binding</keyword>
<dbReference type="eggNOG" id="COG1018">
    <property type="taxonomic scope" value="Bacteria"/>
</dbReference>
<dbReference type="Pfam" id="PF00042">
    <property type="entry name" value="Globin"/>
    <property type="match status" value="1"/>
</dbReference>
<dbReference type="Pfam" id="PF00970">
    <property type="entry name" value="FAD_binding_6"/>
    <property type="match status" value="1"/>
</dbReference>
<keyword evidence="8" id="KW-0520">NAD</keyword>
<dbReference type="Gene3D" id="2.40.30.10">
    <property type="entry name" value="Translation factors"/>
    <property type="match status" value="1"/>
</dbReference>
<organism evidence="14 15">
    <name type="scientific">Streptacidiphilus jiangxiensis</name>
    <dbReference type="NCBI Taxonomy" id="235985"/>
    <lineage>
        <taxon>Bacteria</taxon>
        <taxon>Bacillati</taxon>
        <taxon>Actinomycetota</taxon>
        <taxon>Actinomycetes</taxon>
        <taxon>Kitasatosporales</taxon>
        <taxon>Streptomycetaceae</taxon>
        <taxon>Streptacidiphilus</taxon>
    </lineage>
</organism>
<dbReference type="CDD" id="cd19753">
    <property type="entry name" value="Mb-like_oxidoreductase"/>
    <property type="match status" value="1"/>
</dbReference>
<evidence type="ECO:0000256" key="9">
    <source>
        <dbReference type="ARBA" id="ARBA00048649"/>
    </source>
</evidence>
<dbReference type="InterPro" id="IPR050415">
    <property type="entry name" value="MRET"/>
</dbReference>
<dbReference type="Proteomes" id="UP000183015">
    <property type="component" value="Unassembled WGS sequence"/>
</dbReference>
<keyword evidence="5" id="KW-0001">2Fe-2S</keyword>
<dbReference type="EMBL" id="FOAZ01000003">
    <property type="protein sequence ID" value="SEK70962.1"/>
    <property type="molecule type" value="Genomic_DNA"/>
</dbReference>
<dbReference type="InterPro" id="IPR012292">
    <property type="entry name" value="Globin/Proto"/>
</dbReference>
<dbReference type="Gene3D" id="3.40.50.80">
    <property type="entry name" value="Nucleotide-binding domain of ferredoxin-NADP reductase (FNR) module"/>
    <property type="match status" value="1"/>
</dbReference>
<dbReference type="PRINTS" id="PR00410">
    <property type="entry name" value="PHEHYDRXLASE"/>
</dbReference>
<dbReference type="PANTHER" id="PTHR47354:SF5">
    <property type="entry name" value="PROTEIN RFBI"/>
    <property type="match status" value="1"/>
</dbReference>
<feature type="domain" description="FAD-binding FR-type" evidence="13">
    <location>
        <begin position="267"/>
        <end position="373"/>
    </location>
</feature>
<name>A0A1H7J9K9_STRJI</name>
<dbReference type="GO" id="GO:0008941">
    <property type="term" value="F:nitric oxide dioxygenase NAD(P)H activity"/>
    <property type="evidence" value="ECO:0007669"/>
    <property type="project" value="UniProtKB-EC"/>
</dbReference>
<dbReference type="PROSITE" id="PS01033">
    <property type="entry name" value="GLOBIN"/>
    <property type="match status" value="1"/>
</dbReference>
<keyword evidence="6" id="KW-0521">NADP</keyword>
<dbReference type="InterPro" id="IPR017938">
    <property type="entry name" value="Riboflavin_synthase-like_b-brl"/>
</dbReference>
<dbReference type="PANTHER" id="PTHR47354">
    <property type="entry name" value="NADH OXIDOREDUCTASE HCR"/>
    <property type="match status" value="1"/>
</dbReference>
<reference evidence="15" key="1">
    <citation type="submission" date="2016-10" db="EMBL/GenBank/DDBJ databases">
        <authorList>
            <person name="Varghese N."/>
        </authorList>
    </citation>
    <scope>NUCLEOTIDE SEQUENCE [LARGE SCALE GENOMIC DNA]</scope>
    <source>
        <strain evidence="15">DSM 45096 / BCRC 16803 / CGMCC 4.1857 / CIP 109030 / JCM 12277 / KCTC 19219 / NBRC 100920 / 33214</strain>
    </source>
</reference>
<dbReference type="SUPFAM" id="SSF63380">
    <property type="entry name" value="Riboflavin synthase domain-like"/>
    <property type="match status" value="1"/>
</dbReference>
<dbReference type="InterPro" id="IPR008333">
    <property type="entry name" value="Cbr1-like_FAD-bd_dom"/>
</dbReference>
<dbReference type="GO" id="GO:0019825">
    <property type="term" value="F:oxygen binding"/>
    <property type="evidence" value="ECO:0007669"/>
    <property type="project" value="InterPro"/>
</dbReference>
<dbReference type="PROSITE" id="PS51384">
    <property type="entry name" value="FAD_FR"/>
    <property type="match status" value="1"/>
</dbReference>
<dbReference type="eggNOG" id="COG1017">
    <property type="taxonomic scope" value="Bacteria"/>
</dbReference>
<dbReference type="EC" id="1.14.12.17" evidence="4"/>
<evidence type="ECO:0000256" key="6">
    <source>
        <dbReference type="ARBA" id="ARBA00022857"/>
    </source>
</evidence>
<evidence type="ECO:0000256" key="3">
    <source>
        <dbReference type="ARBA" id="ARBA00006401"/>
    </source>
</evidence>
<dbReference type="Gene3D" id="1.10.490.10">
    <property type="entry name" value="Globins"/>
    <property type="match status" value="1"/>
</dbReference>
<evidence type="ECO:0000256" key="8">
    <source>
        <dbReference type="ARBA" id="ARBA00023027"/>
    </source>
</evidence>
<dbReference type="InterPro" id="IPR009050">
    <property type="entry name" value="Globin-like_sf"/>
</dbReference>
<protein>
    <recommendedName>
        <fullName evidence="4">nitric oxide dioxygenase</fullName>
        <ecNumber evidence="4">1.14.12.17</ecNumber>
    </recommendedName>
</protein>
<evidence type="ECO:0000256" key="7">
    <source>
        <dbReference type="ARBA" id="ARBA00023014"/>
    </source>
</evidence>
<dbReference type="SUPFAM" id="SSF46458">
    <property type="entry name" value="Globin-like"/>
    <property type="match status" value="1"/>
</dbReference>
<comment type="cofactor">
    <cofactor evidence="1">
        <name>heme b</name>
        <dbReference type="ChEBI" id="CHEBI:60344"/>
    </cofactor>
</comment>
<evidence type="ECO:0000256" key="11">
    <source>
        <dbReference type="SAM" id="MobiDB-lite"/>
    </source>
</evidence>
<comment type="similarity">
    <text evidence="3">In the C-terminal section; belongs to the flavoprotein pyridine nucleotide cytochrome reductase family.</text>
</comment>
<dbReference type="InterPro" id="IPR000971">
    <property type="entry name" value="Globin"/>
</dbReference>
<feature type="region of interest" description="Disordered" evidence="11">
    <location>
        <begin position="1"/>
        <end position="28"/>
    </location>
</feature>
<dbReference type="InterPro" id="IPR017927">
    <property type="entry name" value="FAD-bd_FR_type"/>
</dbReference>
<evidence type="ECO:0000259" key="12">
    <source>
        <dbReference type="PROSITE" id="PS01033"/>
    </source>
</evidence>
<comment type="catalytic activity">
    <reaction evidence="9">
        <text>2 nitric oxide + NADH + 2 O2 = 2 nitrate + NAD(+) + H(+)</text>
        <dbReference type="Rhea" id="RHEA:19469"/>
        <dbReference type="ChEBI" id="CHEBI:15378"/>
        <dbReference type="ChEBI" id="CHEBI:15379"/>
        <dbReference type="ChEBI" id="CHEBI:16480"/>
        <dbReference type="ChEBI" id="CHEBI:17632"/>
        <dbReference type="ChEBI" id="CHEBI:57540"/>
        <dbReference type="ChEBI" id="CHEBI:57945"/>
        <dbReference type="EC" id="1.14.12.17"/>
    </reaction>
</comment>
<dbReference type="STRING" id="235985.SAMN05414137_103188"/>
<evidence type="ECO:0000256" key="4">
    <source>
        <dbReference type="ARBA" id="ARBA00012229"/>
    </source>
</evidence>
<keyword evidence="7" id="KW-0411">Iron-sulfur</keyword>
<dbReference type="Pfam" id="PF00175">
    <property type="entry name" value="NAD_binding_1"/>
    <property type="match status" value="1"/>
</dbReference>